<accession>A0A0C3ASU5</accession>
<evidence type="ECO:0000313" key="2">
    <source>
        <dbReference type="Proteomes" id="UP000054166"/>
    </source>
</evidence>
<reference evidence="1 2" key="1">
    <citation type="submission" date="2014-04" db="EMBL/GenBank/DDBJ databases">
        <authorList>
            <consortium name="DOE Joint Genome Institute"/>
            <person name="Kuo A."/>
            <person name="Tarkka M."/>
            <person name="Buscot F."/>
            <person name="Kohler A."/>
            <person name="Nagy L.G."/>
            <person name="Floudas D."/>
            <person name="Copeland A."/>
            <person name="Barry K.W."/>
            <person name="Cichocki N."/>
            <person name="Veneault-Fourrey C."/>
            <person name="LaButti K."/>
            <person name="Lindquist E.A."/>
            <person name="Lipzen A."/>
            <person name="Lundell T."/>
            <person name="Morin E."/>
            <person name="Murat C."/>
            <person name="Sun H."/>
            <person name="Tunlid A."/>
            <person name="Henrissat B."/>
            <person name="Grigoriev I.V."/>
            <person name="Hibbett D.S."/>
            <person name="Martin F."/>
            <person name="Nordberg H.P."/>
            <person name="Cantor M.N."/>
            <person name="Hua S.X."/>
        </authorList>
    </citation>
    <scope>NUCLEOTIDE SEQUENCE [LARGE SCALE GENOMIC DNA]</scope>
    <source>
        <strain evidence="1 2">F 1598</strain>
    </source>
</reference>
<keyword evidence="2" id="KW-1185">Reference proteome</keyword>
<dbReference type="HOGENOM" id="CLU_139901_0_0_1"/>
<protein>
    <recommendedName>
        <fullName evidence="3">Fungal N-terminal domain-containing protein</fullName>
    </recommendedName>
</protein>
<dbReference type="EMBL" id="KN833029">
    <property type="protein sequence ID" value="KIM77023.1"/>
    <property type="molecule type" value="Genomic_DNA"/>
</dbReference>
<dbReference type="InterPro" id="IPR059179">
    <property type="entry name" value="MLKL-like_MCAfunc"/>
</dbReference>
<dbReference type="Gene3D" id="1.20.930.20">
    <property type="entry name" value="Adaptor protein Cbl, N-terminal domain"/>
    <property type="match status" value="1"/>
</dbReference>
<dbReference type="Proteomes" id="UP000054166">
    <property type="component" value="Unassembled WGS sequence"/>
</dbReference>
<dbReference type="GO" id="GO:0007166">
    <property type="term" value="P:cell surface receptor signaling pathway"/>
    <property type="evidence" value="ECO:0007669"/>
    <property type="project" value="InterPro"/>
</dbReference>
<sequence>MDIVLSRVPVPYLAHAFNVLRFILSSVEQVQASKQQLHALAQTAAQLLSTLNQEYHAGRLVHAETSAAVADLDRFLDEISIFAQKASRPFLTVLFTKCQRIAQIDQYHRRIGTAVTSFQISSLVSIRAWQVRNDDARVVDRQALDNCLTRLETNHQQLVH</sequence>
<organism evidence="1 2">
    <name type="scientific">Piloderma croceum (strain F 1598)</name>
    <dbReference type="NCBI Taxonomy" id="765440"/>
    <lineage>
        <taxon>Eukaryota</taxon>
        <taxon>Fungi</taxon>
        <taxon>Dikarya</taxon>
        <taxon>Basidiomycota</taxon>
        <taxon>Agaricomycotina</taxon>
        <taxon>Agaricomycetes</taxon>
        <taxon>Agaricomycetidae</taxon>
        <taxon>Atheliales</taxon>
        <taxon>Atheliaceae</taxon>
        <taxon>Piloderma</taxon>
    </lineage>
</organism>
<name>A0A0C3ASU5_PILCF</name>
<dbReference type="InterPro" id="IPR036537">
    <property type="entry name" value="Adaptor_Cbl_N_dom_sf"/>
</dbReference>
<reference evidence="2" key="2">
    <citation type="submission" date="2015-01" db="EMBL/GenBank/DDBJ databases">
        <title>Evolutionary Origins and Diversification of the Mycorrhizal Mutualists.</title>
        <authorList>
            <consortium name="DOE Joint Genome Institute"/>
            <consortium name="Mycorrhizal Genomics Consortium"/>
            <person name="Kohler A."/>
            <person name="Kuo A."/>
            <person name="Nagy L.G."/>
            <person name="Floudas D."/>
            <person name="Copeland A."/>
            <person name="Barry K.W."/>
            <person name="Cichocki N."/>
            <person name="Veneault-Fourrey C."/>
            <person name="LaButti K."/>
            <person name="Lindquist E.A."/>
            <person name="Lipzen A."/>
            <person name="Lundell T."/>
            <person name="Morin E."/>
            <person name="Murat C."/>
            <person name="Riley R."/>
            <person name="Ohm R."/>
            <person name="Sun H."/>
            <person name="Tunlid A."/>
            <person name="Henrissat B."/>
            <person name="Grigoriev I.V."/>
            <person name="Hibbett D.S."/>
            <person name="Martin F."/>
        </authorList>
    </citation>
    <scope>NUCLEOTIDE SEQUENCE [LARGE SCALE GENOMIC DNA]</scope>
    <source>
        <strain evidence="2">F 1598</strain>
    </source>
</reference>
<evidence type="ECO:0000313" key="1">
    <source>
        <dbReference type="EMBL" id="KIM77023.1"/>
    </source>
</evidence>
<proteinExistence type="predicted"/>
<dbReference type="InParanoid" id="A0A0C3ASU5"/>
<evidence type="ECO:0008006" key="3">
    <source>
        <dbReference type="Google" id="ProtNLM"/>
    </source>
</evidence>
<dbReference type="OrthoDB" id="10261027at2759"/>
<dbReference type="STRING" id="765440.A0A0C3ASU5"/>
<gene>
    <name evidence="1" type="ORF">PILCRDRAFT_825765</name>
</gene>
<dbReference type="AlphaFoldDB" id="A0A0C3ASU5"/>
<dbReference type="CDD" id="cd21037">
    <property type="entry name" value="MLKL_NTD"/>
    <property type="match status" value="1"/>
</dbReference>